<sequence>MWLPLTFRICNERVSVVHWDLVPSQSHSHPQHIPISCGYNAELFPREFPIPGTLFISIRRLFSRQDFYHPPKSLHAYLALSHRHTGDHGR</sequence>
<dbReference type="AlphaFoldDB" id="A0A0E9UL68"/>
<accession>A0A0E9UL68</accession>
<proteinExistence type="predicted"/>
<name>A0A0E9UL68_ANGAN</name>
<evidence type="ECO:0000313" key="1">
    <source>
        <dbReference type="EMBL" id="JAH66589.1"/>
    </source>
</evidence>
<organism evidence="1">
    <name type="scientific">Anguilla anguilla</name>
    <name type="common">European freshwater eel</name>
    <name type="synonym">Muraena anguilla</name>
    <dbReference type="NCBI Taxonomy" id="7936"/>
    <lineage>
        <taxon>Eukaryota</taxon>
        <taxon>Metazoa</taxon>
        <taxon>Chordata</taxon>
        <taxon>Craniata</taxon>
        <taxon>Vertebrata</taxon>
        <taxon>Euteleostomi</taxon>
        <taxon>Actinopterygii</taxon>
        <taxon>Neopterygii</taxon>
        <taxon>Teleostei</taxon>
        <taxon>Anguilliformes</taxon>
        <taxon>Anguillidae</taxon>
        <taxon>Anguilla</taxon>
    </lineage>
</organism>
<dbReference type="EMBL" id="GBXM01041988">
    <property type="protein sequence ID" value="JAH66589.1"/>
    <property type="molecule type" value="Transcribed_RNA"/>
</dbReference>
<reference evidence="1" key="1">
    <citation type="submission" date="2014-11" db="EMBL/GenBank/DDBJ databases">
        <authorList>
            <person name="Amaro Gonzalez C."/>
        </authorList>
    </citation>
    <scope>NUCLEOTIDE SEQUENCE</scope>
</reference>
<protein>
    <submittedName>
        <fullName evidence="1">Uncharacterized protein</fullName>
    </submittedName>
</protein>
<reference evidence="1" key="2">
    <citation type="journal article" date="2015" name="Fish Shellfish Immunol.">
        <title>Early steps in the European eel (Anguilla anguilla)-Vibrio vulnificus interaction in the gills: Role of the RtxA13 toxin.</title>
        <authorList>
            <person name="Callol A."/>
            <person name="Pajuelo D."/>
            <person name="Ebbesson L."/>
            <person name="Teles M."/>
            <person name="MacKenzie S."/>
            <person name="Amaro C."/>
        </authorList>
    </citation>
    <scope>NUCLEOTIDE SEQUENCE</scope>
</reference>